<dbReference type="STRING" id="1817760.A2151_08610"/>
<dbReference type="InterPro" id="IPR010982">
    <property type="entry name" value="Lambda_DNA-bd_dom_sf"/>
</dbReference>
<name>A0A1F6TSV2_9PROT</name>
<dbReference type="SUPFAM" id="SSF47413">
    <property type="entry name" value="lambda repressor-like DNA-binding domains"/>
    <property type="match status" value="1"/>
</dbReference>
<dbReference type="Gene3D" id="1.10.260.40">
    <property type="entry name" value="lambda repressor-like DNA-binding domains"/>
    <property type="match status" value="1"/>
</dbReference>
<reference evidence="2 3" key="1">
    <citation type="journal article" date="2016" name="Nat. Commun.">
        <title>Thousands of microbial genomes shed light on interconnected biogeochemical processes in an aquifer system.</title>
        <authorList>
            <person name="Anantharaman K."/>
            <person name="Brown C.T."/>
            <person name="Hug L.A."/>
            <person name="Sharon I."/>
            <person name="Castelle C.J."/>
            <person name="Probst A.J."/>
            <person name="Thomas B.C."/>
            <person name="Singh A."/>
            <person name="Wilkins M.J."/>
            <person name="Karaoz U."/>
            <person name="Brodie E.L."/>
            <person name="Williams K.H."/>
            <person name="Hubbard S.S."/>
            <person name="Banfield J.F."/>
        </authorList>
    </citation>
    <scope>NUCLEOTIDE SEQUENCE [LARGE SCALE GENOMIC DNA]</scope>
</reference>
<dbReference type="AlphaFoldDB" id="A0A1F6TSV2"/>
<feature type="domain" description="HigA2-like helix-turn-helix" evidence="1">
    <location>
        <begin position="23"/>
        <end position="92"/>
    </location>
</feature>
<dbReference type="GO" id="GO:0003677">
    <property type="term" value="F:DNA binding"/>
    <property type="evidence" value="ECO:0007669"/>
    <property type="project" value="InterPro"/>
</dbReference>
<dbReference type="Pfam" id="PF13744">
    <property type="entry name" value="HTH_37"/>
    <property type="match status" value="1"/>
</dbReference>
<evidence type="ECO:0000259" key="1">
    <source>
        <dbReference type="Pfam" id="PF13744"/>
    </source>
</evidence>
<evidence type="ECO:0000313" key="2">
    <source>
        <dbReference type="EMBL" id="OGI48165.1"/>
    </source>
</evidence>
<sequence>MSKKHIGSSFEDFLRKEGTFEEITTKAIKRVLAWQIAAEMKAKGITKLEMAKRMGTSRSQLDRLLDPDNDKVLLETVQRAAAAVGKRVSISLEDAKASVKQAA</sequence>
<comment type="caution">
    <text evidence="2">The sequence shown here is derived from an EMBL/GenBank/DDBJ whole genome shotgun (WGS) entry which is preliminary data.</text>
</comment>
<dbReference type="EMBL" id="MFSU01000035">
    <property type="protein sequence ID" value="OGI48165.1"/>
    <property type="molecule type" value="Genomic_DNA"/>
</dbReference>
<dbReference type="InterPro" id="IPR039554">
    <property type="entry name" value="HigA2-like_HTH"/>
</dbReference>
<evidence type="ECO:0000313" key="3">
    <source>
        <dbReference type="Proteomes" id="UP000178885"/>
    </source>
</evidence>
<proteinExistence type="predicted"/>
<protein>
    <submittedName>
        <fullName evidence="2">Fis family transcriptional regulator</fullName>
    </submittedName>
</protein>
<organism evidence="2 3">
    <name type="scientific">Candidatus Muproteobacteria bacterium RBG_16_65_34</name>
    <dbReference type="NCBI Taxonomy" id="1817760"/>
    <lineage>
        <taxon>Bacteria</taxon>
        <taxon>Pseudomonadati</taxon>
        <taxon>Pseudomonadota</taxon>
        <taxon>Candidatus Muproteobacteria</taxon>
    </lineage>
</organism>
<dbReference type="Proteomes" id="UP000178885">
    <property type="component" value="Unassembled WGS sequence"/>
</dbReference>
<gene>
    <name evidence="2" type="ORF">A2151_08610</name>
</gene>
<accession>A0A1F6TSV2</accession>